<dbReference type="AlphaFoldDB" id="A0A6C0D2B7"/>
<accession>A0A6C0D2B7</accession>
<organism evidence="1">
    <name type="scientific">viral metagenome</name>
    <dbReference type="NCBI Taxonomy" id="1070528"/>
    <lineage>
        <taxon>unclassified sequences</taxon>
        <taxon>metagenomes</taxon>
        <taxon>organismal metagenomes</taxon>
    </lineage>
</organism>
<evidence type="ECO:0000313" key="1">
    <source>
        <dbReference type="EMBL" id="QHT10400.1"/>
    </source>
</evidence>
<reference evidence="1" key="1">
    <citation type="journal article" date="2020" name="Nature">
        <title>Giant virus diversity and host interactions through global metagenomics.</title>
        <authorList>
            <person name="Schulz F."/>
            <person name="Roux S."/>
            <person name="Paez-Espino D."/>
            <person name="Jungbluth S."/>
            <person name="Walsh D.A."/>
            <person name="Denef V.J."/>
            <person name="McMahon K.D."/>
            <person name="Konstantinidis K.T."/>
            <person name="Eloe-Fadrosh E.A."/>
            <person name="Kyrpides N.C."/>
            <person name="Woyke T."/>
        </authorList>
    </citation>
    <scope>NUCLEOTIDE SEQUENCE</scope>
    <source>
        <strain evidence="1">GVMAG-M-3300023174-107</strain>
    </source>
</reference>
<proteinExistence type="predicted"/>
<dbReference type="EMBL" id="MN739520">
    <property type="protein sequence ID" value="QHT10400.1"/>
    <property type="molecule type" value="Genomic_DNA"/>
</dbReference>
<protein>
    <submittedName>
        <fullName evidence="1">Uncharacterized protein</fullName>
    </submittedName>
</protein>
<name>A0A6C0D2B7_9ZZZZ</name>
<sequence>MLKMLDCRNMIVYHNITMPHTIKSVKQTAIDILLNRLCKCYCDRKIQSIMYRKFYNSRNNKNINHTRRFH</sequence>